<feature type="compositionally biased region" description="Basic residues" evidence="1">
    <location>
        <begin position="23"/>
        <end position="32"/>
    </location>
</feature>
<gene>
    <name evidence="2" type="primary">C6orf111beta</name>
</gene>
<reference evidence="2" key="1">
    <citation type="journal article" date="2008" name="BMC Evol. Biol.">
        <title>Duplicate gene evolution and expression in the wake of vertebrate allopolyploidization.</title>
        <authorList>
            <person name="Chain F.J."/>
            <person name="Ilieva D."/>
            <person name="Evans B.J."/>
        </authorList>
    </citation>
    <scope>NUCLEOTIDE SEQUENCE</scope>
    <source>
        <tissue evidence="2">Testis</tissue>
    </source>
</reference>
<dbReference type="AlphaFoldDB" id="B2L416"/>
<reference evidence="2" key="2">
    <citation type="submission" date="2008-02" db="EMBL/GenBank/DDBJ databases">
        <authorList>
            <person name="Chain F.J.J."/>
            <person name="Ilieva D."/>
            <person name="Evans B.J."/>
        </authorList>
    </citation>
    <scope>NUCLEOTIDE SEQUENCE</scope>
    <source>
        <tissue evidence="2">Testis</tissue>
    </source>
</reference>
<evidence type="ECO:0000313" key="2">
    <source>
        <dbReference type="EMBL" id="ACC54676.1"/>
    </source>
</evidence>
<protein>
    <submittedName>
        <fullName evidence="2">Uncharacterized protein C6orf111beta</fullName>
    </submittedName>
</protein>
<feature type="non-terminal residue" evidence="2">
    <location>
        <position position="1"/>
    </location>
</feature>
<feature type="compositionally biased region" description="Basic and acidic residues" evidence="1">
    <location>
        <begin position="12"/>
        <end position="22"/>
    </location>
</feature>
<feature type="non-terminal residue" evidence="2">
    <location>
        <position position="32"/>
    </location>
</feature>
<feature type="region of interest" description="Disordered" evidence="1">
    <location>
        <begin position="1"/>
        <end position="32"/>
    </location>
</feature>
<proteinExistence type="evidence at transcript level"/>
<sequence length="32" mass="3651">KKIHSEALPSPEMKKEIKERPIVRKSRSSSSS</sequence>
<evidence type="ECO:0000256" key="1">
    <source>
        <dbReference type="SAM" id="MobiDB-lite"/>
    </source>
</evidence>
<name>B2L416_XENBO</name>
<accession>B2L416</accession>
<dbReference type="EMBL" id="EU441334">
    <property type="protein sequence ID" value="ACC54676.1"/>
    <property type="molecule type" value="mRNA"/>
</dbReference>
<organism evidence="2">
    <name type="scientific">Xenopus borealis</name>
    <name type="common">Kenyan clawed frog</name>
    <dbReference type="NCBI Taxonomy" id="8354"/>
    <lineage>
        <taxon>Eukaryota</taxon>
        <taxon>Metazoa</taxon>
        <taxon>Chordata</taxon>
        <taxon>Craniata</taxon>
        <taxon>Vertebrata</taxon>
        <taxon>Euteleostomi</taxon>
        <taxon>Amphibia</taxon>
        <taxon>Batrachia</taxon>
        <taxon>Anura</taxon>
        <taxon>Pipoidea</taxon>
        <taxon>Pipidae</taxon>
        <taxon>Xenopodinae</taxon>
        <taxon>Xenopus</taxon>
        <taxon>Xenopus</taxon>
    </lineage>
</organism>